<keyword evidence="2" id="KW-1185">Reference proteome</keyword>
<dbReference type="EMBL" id="NBNE01010261">
    <property type="protein sequence ID" value="OWY97603.1"/>
    <property type="molecule type" value="Genomic_DNA"/>
</dbReference>
<proteinExistence type="predicted"/>
<evidence type="ECO:0000313" key="1">
    <source>
        <dbReference type="EMBL" id="OWY97603.1"/>
    </source>
</evidence>
<name>A0A225UX88_9STRA</name>
<organism evidence="1 2">
    <name type="scientific">Phytophthora megakarya</name>
    <dbReference type="NCBI Taxonomy" id="4795"/>
    <lineage>
        <taxon>Eukaryota</taxon>
        <taxon>Sar</taxon>
        <taxon>Stramenopiles</taxon>
        <taxon>Oomycota</taxon>
        <taxon>Peronosporomycetes</taxon>
        <taxon>Peronosporales</taxon>
        <taxon>Peronosporaceae</taxon>
        <taxon>Phytophthora</taxon>
    </lineage>
</organism>
<gene>
    <name evidence="1" type="ORF">PHMEG_00031828</name>
</gene>
<dbReference type="Proteomes" id="UP000198211">
    <property type="component" value="Unassembled WGS sequence"/>
</dbReference>
<sequence>MGVQLRNDAVMGDVESAQINGLMVISGFENITDTRRFILKLLTITEDYSLGSPPQSVDDTSIQPPKKANRIEKIPVSTNRAAVYTTTERSVYCKLGEYSGDQYVMLYCADIFLSFDRYGETAVARFYRSAVKWYVRRTHH</sequence>
<evidence type="ECO:0000313" key="2">
    <source>
        <dbReference type="Proteomes" id="UP000198211"/>
    </source>
</evidence>
<reference evidence="2" key="1">
    <citation type="submission" date="2017-03" db="EMBL/GenBank/DDBJ databases">
        <title>Phytopthora megakarya and P. palmivora, two closely related causual agents of cacao black pod achieved similar genome size and gene model numbers by different mechanisms.</title>
        <authorList>
            <person name="Ali S."/>
            <person name="Shao J."/>
            <person name="Larry D.J."/>
            <person name="Kronmiller B."/>
            <person name="Shen D."/>
            <person name="Strem M.D."/>
            <person name="Melnick R.L."/>
            <person name="Guiltinan M.J."/>
            <person name="Tyler B.M."/>
            <person name="Meinhardt L.W."/>
            <person name="Bailey B.A."/>
        </authorList>
    </citation>
    <scope>NUCLEOTIDE SEQUENCE [LARGE SCALE GENOMIC DNA]</scope>
    <source>
        <strain evidence="2">zdho120</strain>
    </source>
</reference>
<dbReference type="AlphaFoldDB" id="A0A225UX88"/>
<protein>
    <submittedName>
        <fullName evidence="1">Uncharacterized protein</fullName>
    </submittedName>
</protein>
<comment type="caution">
    <text evidence="1">The sequence shown here is derived from an EMBL/GenBank/DDBJ whole genome shotgun (WGS) entry which is preliminary data.</text>
</comment>
<accession>A0A225UX88</accession>